<gene>
    <name evidence="2" type="ORF">sm9_0761</name>
</gene>
<reference evidence="2 3" key="1">
    <citation type="submission" date="2015-04" db="EMBL/GenBank/DDBJ databases">
        <title>The complete genome sequence of the rumen methanogen Methanobrevibacter millerae SM9.</title>
        <authorList>
            <person name="Leahy S.C."/>
            <person name="Kelly W.J."/>
            <person name="Pacheco D.M."/>
            <person name="Li D."/>
            <person name="Altermann E."/>
            <person name="Attwood G.T."/>
        </authorList>
    </citation>
    <scope>NUCLEOTIDE SEQUENCE [LARGE SCALE GENOMIC DNA]</scope>
    <source>
        <strain evidence="2 3">SM9</strain>
    </source>
</reference>
<dbReference type="GeneID" id="26735734"/>
<evidence type="ECO:0000313" key="2">
    <source>
        <dbReference type="EMBL" id="ALT68552.1"/>
    </source>
</evidence>
<dbReference type="OrthoDB" id="76313at2157"/>
<keyword evidence="3" id="KW-1185">Reference proteome</keyword>
<dbReference type="PANTHER" id="PTHR33408">
    <property type="entry name" value="TRANSPOSASE"/>
    <property type="match status" value="1"/>
</dbReference>
<organism evidence="2 3">
    <name type="scientific">Methanobrevibacter millerae</name>
    <dbReference type="NCBI Taxonomy" id="230361"/>
    <lineage>
        <taxon>Archaea</taxon>
        <taxon>Methanobacteriati</taxon>
        <taxon>Methanobacteriota</taxon>
        <taxon>Methanomada group</taxon>
        <taxon>Methanobacteria</taxon>
        <taxon>Methanobacteriales</taxon>
        <taxon>Methanobacteriaceae</taxon>
        <taxon>Methanobrevibacter</taxon>
    </lineage>
</organism>
<dbReference type="RefSeq" id="WP_058738868.1">
    <property type="nucleotide sequence ID" value="NZ_CP011266.1"/>
</dbReference>
<dbReference type="KEGG" id="mmil:sm9_0761"/>
<accession>A0A0U3E8D7</accession>
<proteinExistence type="predicted"/>
<dbReference type="PATRIC" id="fig|230361.4.peg.785"/>
<dbReference type="AlphaFoldDB" id="A0A0U3E8D7"/>
<dbReference type="Proteomes" id="UP000067738">
    <property type="component" value="Chromosome"/>
</dbReference>
<dbReference type="InterPro" id="IPR025668">
    <property type="entry name" value="Tnp_DDE_dom"/>
</dbReference>
<name>A0A0U3E8D7_9EURY</name>
<evidence type="ECO:0000259" key="1">
    <source>
        <dbReference type="Pfam" id="PF13751"/>
    </source>
</evidence>
<dbReference type="Pfam" id="PF13751">
    <property type="entry name" value="DDE_Tnp_1_6"/>
    <property type="match status" value="1"/>
</dbReference>
<protein>
    <submittedName>
        <fullName evidence="2">Transposase</fullName>
    </submittedName>
</protein>
<dbReference type="EMBL" id="CP011266">
    <property type="protein sequence ID" value="ALT68552.1"/>
    <property type="molecule type" value="Genomic_DNA"/>
</dbReference>
<feature type="domain" description="Transposase DDE" evidence="1">
    <location>
        <begin position="339"/>
        <end position="462"/>
    </location>
</feature>
<evidence type="ECO:0000313" key="3">
    <source>
        <dbReference type="Proteomes" id="UP000067738"/>
    </source>
</evidence>
<sequence>MILNSLILSDKSREIDEMDEEFQLMYLTSIIVDSAFNFFKIERITSDKGKPPFELKDMIKLIFYGYINKITSSVVLAHNAKFNYLYNLISHAIEPKDRTIRDYREDFQGIFQFIMSFILIVANKLGLTDFEHIAIDGTIKKAYNSPFNIIKEKDISLLIRHYMVEELSKNEIKQLRRTARKFLMDNSLSDEEKVDILFHWWQLLDYSGQVSLALNDHDTRLMKIKDKGQKYPKFAYNIQLGTDTKSKLICGVNAVQNPTDHYQIPALMNQILVNLQLKPQKISTDTIYSTLANLQYLEELDITALIPTKQQNRQNSGNQPDNPFAIDYFVFDEYKNVFICPEKQELTLDGSYPAPQEKGGGNKIKLVYSNYTACKKCKHKGTCYTTNHRTITRYVHDVKYKVERLMSTEEGIKDYKLRSKTVEAHNGTFKRIYDYDHIPIIGLKRVQNLMFAIVASYNLIRLFNLIKINKMDLNSVINAIRFISLT</sequence>